<evidence type="ECO:0000313" key="1">
    <source>
        <dbReference type="EMBL" id="KAL1265974.1"/>
    </source>
</evidence>
<dbReference type="Proteomes" id="UP001558613">
    <property type="component" value="Unassembled WGS sequence"/>
</dbReference>
<keyword evidence="2" id="KW-1185">Reference proteome</keyword>
<accession>A0ABR3MMY8</accession>
<reference evidence="1 2" key="1">
    <citation type="submission" date="2023-09" db="EMBL/GenBank/DDBJ databases">
        <authorList>
            <person name="Wang M."/>
        </authorList>
    </citation>
    <scope>NUCLEOTIDE SEQUENCE [LARGE SCALE GENOMIC DNA]</scope>
    <source>
        <strain evidence="1">GT-2023</strain>
        <tissue evidence="1">Liver</tissue>
    </source>
</reference>
<sequence>MHERKPALVLDLADALGAIWAAYVLFPRPDRKEAGLGLSQHIHLFRSVALPLHLRKRSSEREVISRRQTASWFGAPHVHPAPHTHSPVGMKCQMVNPFRTGSVTTGKTLFWGRVG</sequence>
<protein>
    <recommendedName>
        <fullName evidence="3">Secreted protein</fullName>
    </recommendedName>
</protein>
<dbReference type="EMBL" id="JAYMGO010000011">
    <property type="protein sequence ID" value="KAL1265974.1"/>
    <property type="molecule type" value="Genomic_DNA"/>
</dbReference>
<name>A0ABR3MMY8_9TELE</name>
<evidence type="ECO:0008006" key="3">
    <source>
        <dbReference type="Google" id="ProtNLM"/>
    </source>
</evidence>
<evidence type="ECO:0000313" key="2">
    <source>
        <dbReference type="Proteomes" id="UP001558613"/>
    </source>
</evidence>
<comment type="caution">
    <text evidence="1">The sequence shown here is derived from an EMBL/GenBank/DDBJ whole genome shotgun (WGS) entry which is preliminary data.</text>
</comment>
<gene>
    <name evidence="1" type="ORF">QQF64_004001</name>
</gene>
<organism evidence="1 2">
    <name type="scientific">Cirrhinus molitorella</name>
    <name type="common">mud carp</name>
    <dbReference type="NCBI Taxonomy" id="172907"/>
    <lineage>
        <taxon>Eukaryota</taxon>
        <taxon>Metazoa</taxon>
        <taxon>Chordata</taxon>
        <taxon>Craniata</taxon>
        <taxon>Vertebrata</taxon>
        <taxon>Euteleostomi</taxon>
        <taxon>Actinopterygii</taxon>
        <taxon>Neopterygii</taxon>
        <taxon>Teleostei</taxon>
        <taxon>Ostariophysi</taxon>
        <taxon>Cypriniformes</taxon>
        <taxon>Cyprinidae</taxon>
        <taxon>Labeoninae</taxon>
        <taxon>Labeonini</taxon>
        <taxon>Cirrhinus</taxon>
    </lineage>
</organism>
<proteinExistence type="predicted"/>